<dbReference type="InterPro" id="IPR007690">
    <property type="entry name" value="T2SS_GspM"/>
</dbReference>
<gene>
    <name evidence="11" type="ORF">NDO55_10215</name>
</gene>
<keyword evidence="4" id="KW-1003">Cell membrane</keyword>
<evidence type="ECO:0000256" key="5">
    <source>
        <dbReference type="ARBA" id="ARBA00022519"/>
    </source>
</evidence>
<dbReference type="Pfam" id="PF04612">
    <property type="entry name" value="T2SSM"/>
    <property type="match status" value="1"/>
</dbReference>
<keyword evidence="8 10" id="KW-1133">Transmembrane helix</keyword>
<evidence type="ECO:0000256" key="4">
    <source>
        <dbReference type="ARBA" id="ARBA00022475"/>
    </source>
</evidence>
<sequence length="159" mass="17057">MEGLRNWYLALSRREQVMVLAMLAIAAPVLLWLAVIRPVNAWHDSARDEFVVASERYGNVRALALALEQGEDDAPVAAFAGTVSDYVSVSAAQAGFALTRNVEAGPDRTDIGIAQAQAQAALTWIDQLRASGLRIESVRLTDNGEGGVAVDLIVARGRQ</sequence>
<reference evidence="11" key="1">
    <citation type="submission" date="2022-06" db="EMBL/GenBank/DDBJ databases">
        <title>Sphingomicrobium sedimins sp. nov., a marine bacterium isolated from tidal flat.</title>
        <authorList>
            <person name="Kim C.-H."/>
            <person name="Yoo Y."/>
            <person name="Kim J.-J."/>
        </authorList>
    </citation>
    <scope>NUCLEOTIDE SEQUENCE</scope>
    <source>
        <strain evidence="11">GRR-S6-50</strain>
    </source>
</reference>
<evidence type="ECO:0000256" key="8">
    <source>
        <dbReference type="ARBA" id="ARBA00022989"/>
    </source>
</evidence>
<keyword evidence="5" id="KW-0997">Cell inner membrane</keyword>
<keyword evidence="9 10" id="KW-0472">Membrane</keyword>
<dbReference type="SUPFAM" id="SSF103054">
    <property type="entry name" value="General secretion pathway protein M, EpsM"/>
    <property type="match status" value="1"/>
</dbReference>
<evidence type="ECO:0000256" key="3">
    <source>
        <dbReference type="ARBA" id="ARBA00022448"/>
    </source>
</evidence>
<evidence type="ECO:0000256" key="10">
    <source>
        <dbReference type="SAM" id="Phobius"/>
    </source>
</evidence>
<dbReference type="Proteomes" id="UP001155128">
    <property type="component" value="Unassembled WGS sequence"/>
</dbReference>
<dbReference type="GO" id="GO:0015627">
    <property type="term" value="C:type II protein secretion system complex"/>
    <property type="evidence" value="ECO:0007669"/>
    <property type="project" value="InterPro"/>
</dbReference>
<evidence type="ECO:0000256" key="9">
    <source>
        <dbReference type="ARBA" id="ARBA00023136"/>
    </source>
</evidence>
<dbReference type="Gene3D" id="3.30.1360.100">
    <property type="entry name" value="General secretion pathway protein M, EpsM"/>
    <property type="match status" value="1"/>
</dbReference>
<protein>
    <submittedName>
        <fullName evidence="11">Type II secretion system protein M</fullName>
    </submittedName>
</protein>
<evidence type="ECO:0000256" key="2">
    <source>
        <dbReference type="ARBA" id="ARBA00010637"/>
    </source>
</evidence>
<proteinExistence type="inferred from homology"/>
<accession>A0A9X2EHM4</accession>
<dbReference type="InterPro" id="IPR023229">
    <property type="entry name" value="T2SS_M_periplasmic_sf"/>
</dbReference>
<evidence type="ECO:0000256" key="1">
    <source>
        <dbReference type="ARBA" id="ARBA00004377"/>
    </source>
</evidence>
<organism evidence="11 12">
    <name type="scientific">Sphingomicrobium sediminis</name>
    <dbReference type="NCBI Taxonomy" id="2950949"/>
    <lineage>
        <taxon>Bacteria</taxon>
        <taxon>Pseudomonadati</taxon>
        <taxon>Pseudomonadota</taxon>
        <taxon>Alphaproteobacteria</taxon>
        <taxon>Sphingomonadales</taxon>
        <taxon>Sphingomonadaceae</taxon>
        <taxon>Sphingomicrobium</taxon>
    </lineage>
</organism>
<dbReference type="GO" id="GO:0015628">
    <property type="term" value="P:protein secretion by the type II secretion system"/>
    <property type="evidence" value="ECO:0007669"/>
    <property type="project" value="InterPro"/>
</dbReference>
<feature type="transmembrane region" description="Helical" evidence="10">
    <location>
        <begin position="17"/>
        <end position="36"/>
    </location>
</feature>
<keyword evidence="7" id="KW-0653">Protein transport</keyword>
<dbReference type="AlphaFoldDB" id="A0A9X2EHM4"/>
<keyword evidence="3" id="KW-0813">Transport</keyword>
<evidence type="ECO:0000256" key="7">
    <source>
        <dbReference type="ARBA" id="ARBA00022927"/>
    </source>
</evidence>
<evidence type="ECO:0000313" key="12">
    <source>
        <dbReference type="Proteomes" id="UP001155128"/>
    </source>
</evidence>
<dbReference type="EMBL" id="JAMSHT010000001">
    <property type="protein sequence ID" value="MCM8558195.1"/>
    <property type="molecule type" value="Genomic_DNA"/>
</dbReference>
<comment type="caution">
    <text evidence="11">The sequence shown here is derived from an EMBL/GenBank/DDBJ whole genome shotgun (WGS) entry which is preliminary data.</text>
</comment>
<comment type="subcellular location">
    <subcellularLocation>
        <location evidence="1">Cell inner membrane</location>
        <topology evidence="1">Single-pass membrane protein</topology>
    </subcellularLocation>
</comment>
<evidence type="ECO:0000313" key="11">
    <source>
        <dbReference type="EMBL" id="MCM8558195.1"/>
    </source>
</evidence>
<dbReference type="RefSeq" id="WP_252114920.1">
    <property type="nucleotide sequence ID" value="NZ_JAMSHT010000001.1"/>
</dbReference>
<comment type="similarity">
    <text evidence="2">Belongs to the GSP M family.</text>
</comment>
<dbReference type="GO" id="GO:0005886">
    <property type="term" value="C:plasma membrane"/>
    <property type="evidence" value="ECO:0007669"/>
    <property type="project" value="UniProtKB-SubCell"/>
</dbReference>
<keyword evidence="12" id="KW-1185">Reference proteome</keyword>
<evidence type="ECO:0000256" key="6">
    <source>
        <dbReference type="ARBA" id="ARBA00022692"/>
    </source>
</evidence>
<name>A0A9X2EHM4_9SPHN</name>
<keyword evidence="6 10" id="KW-0812">Transmembrane</keyword>